<feature type="transmembrane region" description="Helical" evidence="3">
    <location>
        <begin position="99"/>
        <end position="121"/>
    </location>
</feature>
<dbReference type="EMBL" id="JAVYII010000002">
    <property type="protein sequence ID" value="MDT9592647.1"/>
    <property type="molecule type" value="Genomic_DNA"/>
</dbReference>
<feature type="transmembrane region" description="Helical" evidence="3">
    <location>
        <begin position="43"/>
        <end position="63"/>
    </location>
</feature>
<evidence type="ECO:0000313" key="5">
    <source>
        <dbReference type="Proteomes" id="UP001268542"/>
    </source>
</evidence>
<keyword evidence="1" id="KW-0732">Signal</keyword>
<evidence type="ECO:0000256" key="2">
    <source>
        <dbReference type="SAM" id="MobiDB-lite"/>
    </source>
</evidence>
<accession>A0ABU3PUY0</accession>
<gene>
    <name evidence="4" type="ORF">RDV89_06195</name>
</gene>
<organism evidence="4 5">
    <name type="scientific">Nocardioides imazamoxiresistens</name>
    <dbReference type="NCBI Taxonomy" id="3231893"/>
    <lineage>
        <taxon>Bacteria</taxon>
        <taxon>Bacillati</taxon>
        <taxon>Actinomycetota</taxon>
        <taxon>Actinomycetes</taxon>
        <taxon>Propionibacteriales</taxon>
        <taxon>Nocardioidaceae</taxon>
        <taxon>Nocardioides</taxon>
    </lineage>
</organism>
<comment type="caution">
    <text evidence="4">The sequence shown here is derived from an EMBL/GenBank/DDBJ whole genome shotgun (WGS) entry which is preliminary data.</text>
</comment>
<dbReference type="Proteomes" id="UP001268542">
    <property type="component" value="Unassembled WGS sequence"/>
</dbReference>
<keyword evidence="3" id="KW-0812">Transmembrane</keyword>
<keyword evidence="5" id="KW-1185">Reference proteome</keyword>
<evidence type="ECO:0000256" key="1">
    <source>
        <dbReference type="ARBA" id="ARBA00022729"/>
    </source>
</evidence>
<evidence type="ECO:0000256" key="3">
    <source>
        <dbReference type="SAM" id="Phobius"/>
    </source>
</evidence>
<feature type="region of interest" description="Disordered" evidence="2">
    <location>
        <begin position="131"/>
        <end position="167"/>
    </location>
</feature>
<dbReference type="InterPro" id="IPR029050">
    <property type="entry name" value="Immunoprotect_excell_Ig-like"/>
</dbReference>
<proteinExistence type="predicted"/>
<keyword evidence="3" id="KW-1133">Transmembrane helix</keyword>
<feature type="transmembrane region" description="Helical" evidence="3">
    <location>
        <begin position="69"/>
        <end position="87"/>
    </location>
</feature>
<evidence type="ECO:0000313" key="4">
    <source>
        <dbReference type="EMBL" id="MDT9592647.1"/>
    </source>
</evidence>
<keyword evidence="3" id="KW-0472">Membrane</keyword>
<reference evidence="4 5" key="1">
    <citation type="submission" date="2023-08" db="EMBL/GenBank/DDBJ databases">
        <title>Nocardioides seae sp. nov., a bacterium isolated from a soil.</title>
        <authorList>
            <person name="Wang X."/>
        </authorList>
    </citation>
    <scope>NUCLEOTIDE SEQUENCE [LARGE SCALE GENOMIC DNA]</scope>
    <source>
        <strain evidence="4 5">YZH12</strain>
    </source>
</reference>
<dbReference type="RefSeq" id="WP_315732070.1">
    <property type="nucleotide sequence ID" value="NZ_JAVYII010000002.1"/>
</dbReference>
<sequence length="306" mass="31768">MTEQKVPTTGTEGQAPQGAHVGHAGYAAPWPPQQPPAPQGGSGLAITALVVAVVSLLLCWVPIVNNLFAVTALVAVVLGLVAARRAKKGRAGGLGMARAGWIVGLVALAGVLATQAFYVAVLDEVGEEIERSSEEAQQSFDELEDEADGDSAASSGDVEQQVAAEEAGEVRALGTSATVGDYEVTVSAVDVEADAAIAAANQFNPAPDGRYVLATLDVTYVGADEGTPWMDLTTTFVGSDARNYDEYSCDAVTPNAGYDQPTLTPGGRATFDVCFDVSLAALTAPQVYVEDMFSFGDESREYWNVG</sequence>
<name>A0ABU3PUY0_9ACTN</name>
<protein>
    <submittedName>
        <fullName evidence="4">DUF4190 domain-containing protein</fullName>
    </submittedName>
</protein>
<dbReference type="Gene3D" id="2.60.40.1240">
    <property type="match status" value="1"/>
</dbReference>